<comment type="catalytic activity">
    <reaction evidence="3">
        <text>chorismate = prephenate</text>
        <dbReference type="Rhea" id="RHEA:13897"/>
        <dbReference type="ChEBI" id="CHEBI:29748"/>
        <dbReference type="ChEBI" id="CHEBI:29934"/>
        <dbReference type="EC" id="5.4.99.5"/>
    </reaction>
</comment>
<dbReference type="Pfam" id="PF07736">
    <property type="entry name" value="CM_1"/>
    <property type="match status" value="1"/>
</dbReference>
<evidence type="ECO:0000313" key="4">
    <source>
        <dbReference type="EMBL" id="HGS85983.1"/>
    </source>
</evidence>
<keyword evidence="2 3" id="KW-0057">Aromatic amino acid biosynthesis</keyword>
<protein>
    <recommendedName>
        <fullName evidence="1 3">chorismate mutase</fullName>
        <ecNumber evidence="1 3">5.4.99.5</ecNumber>
    </recommendedName>
</protein>
<dbReference type="AlphaFoldDB" id="A0A7C4KZK2"/>
<name>A0A7C4KZK2_9CHLR</name>
<dbReference type="Gene3D" id="3.30.1330.40">
    <property type="entry name" value="RutC-like"/>
    <property type="match status" value="1"/>
</dbReference>
<dbReference type="PANTHER" id="PTHR21164:SF0">
    <property type="entry name" value="CHORISMATE MUTASE AROH"/>
    <property type="match status" value="1"/>
</dbReference>
<dbReference type="EC" id="5.4.99.5" evidence="1 3"/>
<dbReference type="EMBL" id="DSXR01000001">
    <property type="protein sequence ID" value="HGS85983.1"/>
    <property type="molecule type" value="Genomic_DNA"/>
</dbReference>
<dbReference type="PROSITE" id="PS51167">
    <property type="entry name" value="CHORISMATE_MUT_1"/>
    <property type="match status" value="1"/>
</dbReference>
<feature type="binding site" evidence="2">
    <location>
        <position position="7"/>
    </location>
    <ligand>
        <name>prephenate</name>
        <dbReference type="ChEBI" id="CHEBI:29934"/>
    </ligand>
</feature>
<evidence type="ECO:0000256" key="1">
    <source>
        <dbReference type="NCBIfam" id="TIGR01796"/>
    </source>
</evidence>
<dbReference type="GO" id="GO:0046417">
    <property type="term" value="P:chorismate metabolic process"/>
    <property type="evidence" value="ECO:0007669"/>
    <property type="project" value="TreeGrafter"/>
</dbReference>
<dbReference type="InterPro" id="IPR035959">
    <property type="entry name" value="RutC-like_sf"/>
</dbReference>
<dbReference type="GO" id="GO:0008652">
    <property type="term" value="P:amino acid biosynthetic process"/>
    <property type="evidence" value="ECO:0007669"/>
    <property type="project" value="UniProtKB-UniRule"/>
</dbReference>
<gene>
    <name evidence="4" type="primary">aroH</name>
    <name evidence="4" type="ORF">ENT17_00010</name>
</gene>
<organism evidence="4">
    <name type="scientific">Bellilinea caldifistulae</name>
    <dbReference type="NCBI Taxonomy" id="360411"/>
    <lineage>
        <taxon>Bacteria</taxon>
        <taxon>Bacillati</taxon>
        <taxon>Chloroflexota</taxon>
        <taxon>Anaerolineae</taxon>
        <taxon>Anaerolineales</taxon>
        <taxon>Anaerolineaceae</taxon>
        <taxon>Bellilinea</taxon>
    </lineage>
</organism>
<dbReference type="CDD" id="cd02185">
    <property type="entry name" value="AroH"/>
    <property type="match status" value="1"/>
</dbReference>
<keyword evidence="2 3" id="KW-0028">Amino-acid biosynthesis</keyword>
<dbReference type="PANTHER" id="PTHR21164">
    <property type="entry name" value="CHORISMATE MUTASE"/>
    <property type="match status" value="1"/>
</dbReference>
<dbReference type="GO" id="GO:0009073">
    <property type="term" value="P:aromatic amino acid family biosynthetic process"/>
    <property type="evidence" value="ECO:0007669"/>
    <property type="project" value="UniProtKB-UniRule"/>
</dbReference>
<feature type="binding site" evidence="2">
    <location>
        <position position="90"/>
    </location>
    <ligand>
        <name>prephenate</name>
        <dbReference type="ChEBI" id="CHEBI:29934"/>
    </ligand>
</feature>
<dbReference type="SUPFAM" id="SSF55298">
    <property type="entry name" value="YjgF-like"/>
    <property type="match status" value="1"/>
</dbReference>
<evidence type="ECO:0000256" key="2">
    <source>
        <dbReference type="PIRSR" id="PIRSR005965-1"/>
    </source>
</evidence>
<reference evidence="4" key="1">
    <citation type="journal article" date="2020" name="mSystems">
        <title>Genome- and Community-Level Interaction Insights into Carbon Utilization and Element Cycling Functions of Hydrothermarchaeota in Hydrothermal Sediment.</title>
        <authorList>
            <person name="Zhou Z."/>
            <person name="Liu Y."/>
            <person name="Xu W."/>
            <person name="Pan J."/>
            <person name="Luo Z.H."/>
            <person name="Li M."/>
        </authorList>
    </citation>
    <scope>NUCLEOTIDE SEQUENCE [LARGE SCALE GENOMIC DNA]</scope>
    <source>
        <strain evidence="4">SpSt-556</strain>
    </source>
</reference>
<sequence>MVVRGIRGAITVENDQPEAILAATRRLLQAIAQANPAFQPADAASIFFTVTPDLSSAFPAEAARQLGWGETPLMCAQEIPVHGALPRCIRVLIHWNCNLPSSAIRHVYLGEAAGLRPDLSDS</sequence>
<feature type="binding site" evidence="2">
    <location>
        <position position="108"/>
    </location>
    <ligand>
        <name>prephenate</name>
        <dbReference type="ChEBI" id="CHEBI:29934"/>
    </ligand>
</feature>
<keyword evidence="3 4" id="KW-0413">Isomerase</keyword>
<accession>A0A7C4KZK2</accession>
<comment type="caution">
    <text evidence="4">The sequence shown here is derived from an EMBL/GenBank/DDBJ whole genome shotgun (WGS) entry which is preliminary data.</text>
</comment>
<dbReference type="GO" id="GO:0004106">
    <property type="term" value="F:chorismate mutase activity"/>
    <property type="evidence" value="ECO:0007669"/>
    <property type="project" value="UniProtKB-UniRule"/>
</dbReference>
<dbReference type="NCBIfam" id="TIGR01796">
    <property type="entry name" value="CM_mono_aroH"/>
    <property type="match status" value="1"/>
</dbReference>
<dbReference type="PIRSF" id="PIRSF005965">
    <property type="entry name" value="Chor_mut_AroH"/>
    <property type="match status" value="1"/>
</dbReference>
<evidence type="ECO:0000256" key="3">
    <source>
        <dbReference type="PROSITE-ProRule" id="PRU00514"/>
    </source>
</evidence>
<dbReference type="InterPro" id="IPR008243">
    <property type="entry name" value="Chorismate_mutase_AroH"/>
</dbReference>
<proteinExistence type="predicted"/>